<reference evidence="6 7" key="1">
    <citation type="submission" date="2021-01" db="EMBL/GenBank/DDBJ databases">
        <title>Whole genome shotgun sequence of Catellatospora citrea NBRC 14495.</title>
        <authorList>
            <person name="Komaki H."/>
            <person name="Tamura T."/>
        </authorList>
    </citation>
    <scope>NUCLEOTIDE SEQUENCE [LARGE SCALE GENOMIC DNA]</scope>
    <source>
        <strain evidence="6 7">NBRC 14495</strain>
    </source>
</reference>
<dbReference type="PANTHER" id="PTHR43248:SF29">
    <property type="entry name" value="TRIPEPTIDYL AMINOPEPTIDASE"/>
    <property type="match status" value="1"/>
</dbReference>
<dbReference type="SUPFAM" id="SSF53474">
    <property type="entry name" value="alpha/beta-Hydrolases"/>
    <property type="match status" value="1"/>
</dbReference>
<evidence type="ECO:0000256" key="1">
    <source>
        <dbReference type="ARBA" id="ARBA00010088"/>
    </source>
</evidence>
<dbReference type="InterPro" id="IPR000073">
    <property type="entry name" value="AB_hydrolase_1"/>
</dbReference>
<evidence type="ECO:0000259" key="5">
    <source>
        <dbReference type="Pfam" id="PF08386"/>
    </source>
</evidence>
<dbReference type="RefSeq" id="WP_239165438.1">
    <property type="nucleotide sequence ID" value="NZ_BONH01000011.1"/>
</dbReference>
<dbReference type="PROSITE" id="PS51257">
    <property type="entry name" value="PROKAR_LIPOPROTEIN"/>
    <property type="match status" value="1"/>
</dbReference>
<sequence>MRLRLDKKVVRAVVALAASALTTTGCILPLPDFGRRPEAAAVSPEPGWRLCPEIAADLLGKAPSGYTFECKTVQVPQNWHKPDDGQTFDIEVMRARATDQRDRIGALMVNPGGPGASGVDLAAYLTLGLPAEITRRFDIVGFDPRGVGRSTPVDCYTDADLDATFASQPDPVTQEEFDEVLALTKKMADGCKAKYGDRLGLFATEQAARDMEAIRLSLGEGKMNYLGYSYGTLLGAVYAQLYPKEIRAMVLDGAVDPLQSSVQSSESQAMGFERAFDNFSAWCAKNKTQCPIDGDARAVVEKLMQEADTNPVGNPDGRKATAGWIFWGVVSSLYTQARWPDLGQALADLQDGKSEAIFALADSYADRDANGQYTNLFDANAAVNCADDGKPASVEDIRRLQSEWRVKYPLFGAPLAVGMLTCSVWPAQRDPYPTGKAEGAPPILVVGTKGDPATPYEQTQKLADMLGVGVVLTWDGEGHTAYPETRCINKHVNDFLINLVVPPPGTVCPPQ</sequence>
<gene>
    <name evidence="6" type="ORF">Cci01nite_29970</name>
</gene>
<accession>A0A8J3NZ68</accession>
<dbReference type="InterPro" id="IPR029058">
    <property type="entry name" value="AB_hydrolase_fold"/>
</dbReference>
<comment type="similarity">
    <text evidence="1">Belongs to the peptidase S33 family.</text>
</comment>
<evidence type="ECO:0000313" key="7">
    <source>
        <dbReference type="Proteomes" id="UP000659904"/>
    </source>
</evidence>
<feature type="domain" description="Peptidase S33 tripeptidyl aminopeptidase-like C-terminal" evidence="5">
    <location>
        <begin position="408"/>
        <end position="508"/>
    </location>
</feature>
<keyword evidence="2" id="KW-0732">Signal</keyword>
<evidence type="ECO:0000313" key="6">
    <source>
        <dbReference type="EMBL" id="GIF97903.1"/>
    </source>
</evidence>
<dbReference type="Pfam" id="PF00561">
    <property type="entry name" value="Abhydrolase_1"/>
    <property type="match status" value="1"/>
</dbReference>
<organism evidence="6 7">
    <name type="scientific">Catellatospora citrea</name>
    <dbReference type="NCBI Taxonomy" id="53366"/>
    <lineage>
        <taxon>Bacteria</taxon>
        <taxon>Bacillati</taxon>
        <taxon>Actinomycetota</taxon>
        <taxon>Actinomycetes</taxon>
        <taxon>Micromonosporales</taxon>
        <taxon>Micromonosporaceae</taxon>
        <taxon>Catellatospora</taxon>
    </lineage>
</organism>
<dbReference type="Pfam" id="PF08386">
    <property type="entry name" value="Abhydrolase_4"/>
    <property type="match status" value="1"/>
</dbReference>
<dbReference type="InterPro" id="IPR051601">
    <property type="entry name" value="Serine_prot/Carboxylest_S33"/>
</dbReference>
<dbReference type="PANTHER" id="PTHR43248">
    <property type="entry name" value="2-SUCCINYL-6-HYDROXY-2,4-CYCLOHEXADIENE-1-CARBOXYLATE SYNTHASE"/>
    <property type="match status" value="1"/>
</dbReference>
<name>A0A8J3NZ68_9ACTN</name>
<dbReference type="GO" id="GO:0016787">
    <property type="term" value="F:hydrolase activity"/>
    <property type="evidence" value="ECO:0007669"/>
    <property type="project" value="UniProtKB-KW"/>
</dbReference>
<evidence type="ECO:0000259" key="4">
    <source>
        <dbReference type="Pfam" id="PF00561"/>
    </source>
</evidence>
<proteinExistence type="inferred from homology"/>
<keyword evidence="3" id="KW-0378">Hydrolase</keyword>
<dbReference type="Proteomes" id="UP000659904">
    <property type="component" value="Unassembled WGS sequence"/>
</dbReference>
<feature type="domain" description="AB hydrolase-1" evidence="4">
    <location>
        <begin position="106"/>
        <end position="287"/>
    </location>
</feature>
<dbReference type="InterPro" id="IPR013595">
    <property type="entry name" value="Pept_S33_TAP-like_C"/>
</dbReference>
<keyword evidence="7" id="KW-1185">Reference proteome</keyword>
<protein>
    <submittedName>
        <fullName evidence="6">Proteinase</fullName>
    </submittedName>
</protein>
<evidence type="ECO:0000256" key="3">
    <source>
        <dbReference type="ARBA" id="ARBA00022801"/>
    </source>
</evidence>
<dbReference type="AlphaFoldDB" id="A0A8J3NZ68"/>
<comment type="caution">
    <text evidence="6">The sequence shown here is derived from an EMBL/GenBank/DDBJ whole genome shotgun (WGS) entry which is preliminary data.</text>
</comment>
<dbReference type="Gene3D" id="3.40.50.1820">
    <property type="entry name" value="alpha/beta hydrolase"/>
    <property type="match status" value="1"/>
</dbReference>
<dbReference type="EMBL" id="BONH01000011">
    <property type="protein sequence ID" value="GIF97903.1"/>
    <property type="molecule type" value="Genomic_DNA"/>
</dbReference>
<evidence type="ECO:0000256" key="2">
    <source>
        <dbReference type="ARBA" id="ARBA00022729"/>
    </source>
</evidence>